<evidence type="ECO:0000313" key="3">
    <source>
        <dbReference type="Proteomes" id="UP000437575"/>
    </source>
</evidence>
<proteinExistence type="predicted"/>
<dbReference type="AlphaFoldDB" id="A0A6A8LPP3"/>
<comment type="caution">
    <text evidence="1">The sequence shown here is derived from an EMBL/GenBank/DDBJ whole genome shotgun (WGS) entry which is preliminary data.</text>
</comment>
<dbReference type="Proteomes" id="UP000437575">
    <property type="component" value="Unassembled WGS sequence"/>
</dbReference>
<evidence type="ECO:0000313" key="2">
    <source>
        <dbReference type="EMBL" id="MSE08311.1"/>
    </source>
</evidence>
<dbReference type="EMBL" id="WKKZ01000151">
    <property type="protein sequence ID" value="MSE05173.1"/>
    <property type="molecule type" value="Genomic_DNA"/>
</dbReference>
<gene>
    <name evidence="2" type="ORF">GKC33_06200</name>
    <name evidence="1" type="ORF">GKC34_04860</name>
</gene>
<evidence type="ECO:0000313" key="4">
    <source>
        <dbReference type="Proteomes" id="UP000467635"/>
    </source>
</evidence>
<organism evidence="1 3">
    <name type="scientific">Ligilactobacillus salivarius</name>
    <dbReference type="NCBI Taxonomy" id="1624"/>
    <lineage>
        <taxon>Bacteria</taxon>
        <taxon>Bacillati</taxon>
        <taxon>Bacillota</taxon>
        <taxon>Bacilli</taxon>
        <taxon>Lactobacillales</taxon>
        <taxon>Lactobacillaceae</taxon>
        <taxon>Ligilactobacillus</taxon>
    </lineage>
</organism>
<accession>A0A6A8LPP3</accession>
<evidence type="ECO:0000313" key="1">
    <source>
        <dbReference type="EMBL" id="MSE05173.1"/>
    </source>
</evidence>
<reference evidence="3 4" key="1">
    <citation type="submission" date="2019-11" db="EMBL/GenBank/DDBJ databases">
        <title>Draft Genome Sequence of Plant Growth-Promoting Rhizosphere-Associated Bacteria.</title>
        <authorList>
            <person name="Vasilyev I.Y."/>
            <person name="Radchenko V."/>
            <person name="Ilnitskaya E.V."/>
        </authorList>
    </citation>
    <scope>NUCLEOTIDE SEQUENCE [LARGE SCALE GENOMIC DNA]</scope>
    <source>
        <strain evidence="2 4">VRA_01-1sq_f</strain>
        <strain evidence="1 3">VRA_1sq_f</strain>
    </source>
</reference>
<sequence>MNEKRYHELHNLPKVLSNNEIFCALEGQQKGFNGRGIFKENEKFTVIQNRKGHKRKLLSYVLKNNKDGIVIRVDLIGRTHNGIPTPHVHIYDENHNNGVDAIPLSMLETYSPCTESIQSLSEFLKYNKFLVSNLQISEVLV</sequence>
<dbReference type="Proteomes" id="UP000467635">
    <property type="component" value="Unassembled WGS sequence"/>
</dbReference>
<protein>
    <submittedName>
        <fullName evidence="1">Uncharacterized protein</fullName>
    </submittedName>
</protein>
<dbReference type="InterPro" id="IPR053916">
    <property type="entry name" value="DUF6978"/>
</dbReference>
<name>A0A6A8LPP3_9LACO</name>
<dbReference type="EMBL" id="WKKX01000230">
    <property type="protein sequence ID" value="MSE08311.1"/>
    <property type="molecule type" value="Genomic_DNA"/>
</dbReference>
<dbReference type="Pfam" id="PF22398">
    <property type="entry name" value="DUF6978"/>
    <property type="match status" value="1"/>
</dbReference>